<accession>A0ABV0RTJ7</accession>
<evidence type="ECO:0000313" key="2">
    <source>
        <dbReference type="EMBL" id="MEQ2210833.1"/>
    </source>
</evidence>
<sequence length="96" mass="10299">MSARSKGRRGGGLSYRERRGIPLDGSTRTRLPQITLKHDKIKSVRGSRSELTCAHVCDTDFPSSPRTASSASLESSNSTKAKPGGFLAIQTVLRGP</sequence>
<feature type="region of interest" description="Disordered" evidence="1">
    <location>
        <begin position="1"/>
        <end position="31"/>
    </location>
</feature>
<reference evidence="2 3" key="1">
    <citation type="submission" date="2021-06" db="EMBL/GenBank/DDBJ databases">
        <authorList>
            <person name="Palmer J.M."/>
        </authorList>
    </citation>
    <scope>NUCLEOTIDE SEQUENCE [LARGE SCALE GENOMIC DNA]</scope>
    <source>
        <strain evidence="2 3">XC_2019</strain>
        <tissue evidence="2">Muscle</tissue>
    </source>
</reference>
<evidence type="ECO:0000256" key="1">
    <source>
        <dbReference type="SAM" id="MobiDB-lite"/>
    </source>
</evidence>
<dbReference type="Proteomes" id="UP001434883">
    <property type="component" value="Unassembled WGS sequence"/>
</dbReference>
<proteinExistence type="predicted"/>
<dbReference type="EMBL" id="JAHRIN010054750">
    <property type="protein sequence ID" value="MEQ2210833.1"/>
    <property type="molecule type" value="Genomic_DNA"/>
</dbReference>
<gene>
    <name evidence="2" type="ORF">XENOCAPTIV_020178</name>
</gene>
<feature type="region of interest" description="Disordered" evidence="1">
    <location>
        <begin position="59"/>
        <end position="96"/>
    </location>
</feature>
<protein>
    <submittedName>
        <fullName evidence="2">Uncharacterized protein</fullName>
    </submittedName>
</protein>
<organism evidence="2 3">
    <name type="scientific">Xenoophorus captivus</name>
    <dbReference type="NCBI Taxonomy" id="1517983"/>
    <lineage>
        <taxon>Eukaryota</taxon>
        <taxon>Metazoa</taxon>
        <taxon>Chordata</taxon>
        <taxon>Craniata</taxon>
        <taxon>Vertebrata</taxon>
        <taxon>Euteleostomi</taxon>
        <taxon>Actinopterygii</taxon>
        <taxon>Neopterygii</taxon>
        <taxon>Teleostei</taxon>
        <taxon>Neoteleostei</taxon>
        <taxon>Acanthomorphata</taxon>
        <taxon>Ovalentaria</taxon>
        <taxon>Atherinomorphae</taxon>
        <taxon>Cyprinodontiformes</taxon>
        <taxon>Goodeidae</taxon>
        <taxon>Xenoophorus</taxon>
    </lineage>
</organism>
<keyword evidence="3" id="KW-1185">Reference proteome</keyword>
<feature type="compositionally biased region" description="Low complexity" evidence="1">
    <location>
        <begin position="62"/>
        <end position="79"/>
    </location>
</feature>
<evidence type="ECO:0000313" key="3">
    <source>
        <dbReference type="Proteomes" id="UP001434883"/>
    </source>
</evidence>
<name>A0ABV0RTJ7_9TELE</name>
<comment type="caution">
    <text evidence="2">The sequence shown here is derived from an EMBL/GenBank/DDBJ whole genome shotgun (WGS) entry which is preliminary data.</text>
</comment>